<sequence length="1357" mass="155544">MSQRGLEGEDLEKGLQQLVNSFETHISDLESPSQVKDVLVQLERNDENFHKHEFVKQLKSRIDDVLRPCIDEEIERNSTAGHVPLGGYDVERLVKQRTEAIMNSKQYKDFKQELNSNIKEAVEHLIINDSTPYEDHPTDRHGFPGSDDEDSSSCGSTFCQGSVMMFDPDSLKKIADDLSKSKSYQQKRDALVKLNRHMSADIVNNNNWHYLRKQLLTVLGDPNDELTQLSQKFIAKAFTSTCHQTREIYTLLSEYLVNEFEYRDTGTQLLSQGLDIDRPEQSKLLKAFRLMNEFQQEAPNYWIRYPDKYLEDVVESTLKLLSIHPSHQAGNIYITPLHYIALVDPKANWCIKWMHGNYSRRALLISLKSHKKVVENAVHHCLKFLSTIKSTTKPSDLADNISRLSIGTDIRRSYYTSTELQYIYFIHSLCFIGRLLCFLNGRSFFPIKYRDIQDPVTVTSLLKSLVMIVVDSPSVLSSKSESLDAAGLVSEVLKDLCSCGRLCEICFCRNEITSTLLIPISQYLNTNIRLEDLPSEEALIRVADILCVVASDDYGRQHLMYGEGGTMFSKARGLPPIHYICEFTKRCLKKDLPPVITVPSRTVIGVYLYICRQLYITCDGLYSLHHYNLHSCVADAWEEACQAGERAVTPTPSNSNTLISKTDDDQYSVLFWEQSLLGSLLNFASTARGILLLQQKEIINECVSYMYDRYKQKLQVGKFEKFGYGVMVTQVAGTAPGIAALQNTGYIKSLIHEIWTSLECGVSDVPVYTPKSWPVDVIDRGSHKHLIRICNILSSFSAVFELLATKPLPTKDEYSFREMPDTIAGLIDRVIMVDTDAKEHSLFNYEHSHVFGLRTLSVMVSCLDTSLLLQSQYKYQDMLLQTQSDNKTKGDQYIIDMISTERNYLLVSSYLIGGPTERILPPHTLEQPKPYEEGEVLYPYPMFSTYPVPRVYIPNLAGRSAMKQDNEMSKFLAGKAEKRMSWLEKCRNLFYNLLTKKSDQVKGTLLQLLFEQTVPAISQIKDESIYSLTPYTGGEAINSYNLSPLQQQGVKIAVRYGVHLKVLNNATEATDSLTHLLKQTGSFFLQKSKYNKSPSALCILYSKRFITNITIGLYICWSEEKDKEGGTLSVIKISRHSNISNRLKFEVIFHSFTLTFELVHEKGCYPGFDWFTSTIFLMFNGNKEKTWKFLHKFSMLVTSGYLWLPRLHCSEDLPQSILYSGIHPLFFSTAHNIEFILQTELPLVASAFKMSGYTPSQICVHWLKQCFWNYLDWTDICQYIITCIIMGVDYQVYICISIFHHLQHHILQHMQTHDLMIFLKEQPIRNYKVSENLKYMKSLESKFRKIVLKDMVSVLKK</sequence>
<reference evidence="14 15" key="1">
    <citation type="journal article" date="2013" name="Nature">
        <title>Insights into bilaterian evolution from three spiralian genomes.</title>
        <authorList>
            <person name="Simakov O."/>
            <person name="Marletaz F."/>
            <person name="Cho S.J."/>
            <person name="Edsinger-Gonzales E."/>
            <person name="Havlak P."/>
            <person name="Hellsten U."/>
            <person name="Kuo D.H."/>
            <person name="Larsson T."/>
            <person name="Lv J."/>
            <person name="Arendt D."/>
            <person name="Savage R."/>
            <person name="Osoegawa K."/>
            <person name="de Jong P."/>
            <person name="Grimwood J."/>
            <person name="Chapman J.A."/>
            <person name="Shapiro H."/>
            <person name="Aerts A."/>
            <person name="Otillar R.P."/>
            <person name="Terry A.Y."/>
            <person name="Boore J.L."/>
            <person name="Grigoriev I.V."/>
            <person name="Lindberg D.R."/>
            <person name="Seaver E.C."/>
            <person name="Weisblat D.A."/>
            <person name="Putnam N.H."/>
            <person name="Rokhsar D.S."/>
        </authorList>
    </citation>
    <scope>NUCLEOTIDE SEQUENCE [LARGE SCALE GENOMIC DNA]</scope>
</reference>
<dbReference type="OMA" id="ECVTFMS"/>
<evidence type="ECO:0000256" key="9">
    <source>
        <dbReference type="ARBA" id="ARBA00075916"/>
    </source>
</evidence>
<dbReference type="Pfam" id="PF14961">
    <property type="entry name" value="BROMI"/>
    <property type="match status" value="1"/>
</dbReference>
<evidence type="ECO:0000256" key="8">
    <source>
        <dbReference type="ARBA" id="ARBA00067690"/>
    </source>
</evidence>
<evidence type="ECO:0000313" key="14">
    <source>
        <dbReference type="EMBL" id="ESO96909.1"/>
    </source>
</evidence>
<comment type="function">
    <text evidence="7">Required for high-level Shh responses in the developing neural tube. Together with CDK20, controls the structure of the primary cilium by coordinating assembly of the ciliary membrane and axoneme, allowing GLI2 to be properly activated in response to Shh signaling.</text>
</comment>
<evidence type="ECO:0000256" key="6">
    <source>
        <dbReference type="ARBA" id="ARBA00023273"/>
    </source>
</evidence>
<name>V4C5N3_LOTGI</name>
<dbReference type="EMBL" id="KB201362">
    <property type="protein sequence ID" value="ESO96909.1"/>
    <property type="molecule type" value="Genomic_DNA"/>
</dbReference>
<dbReference type="InterPro" id="IPR055392">
    <property type="entry name" value="BROMI_C"/>
</dbReference>
<dbReference type="InterPro" id="IPR035969">
    <property type="entry name" value="Rab-GAP_TBC_sf"/>
</dbReference>
<dbReference type="PANTHER" id="PTHR13465">
    <property type="entry name" value="UPF0183 PROTEIN"/>
    <property type="match status" value="1"/>
</dbReference>
<dbReference type="CTD" id="20248681"/>
<keyword evidence="15" id="KW-1185">Reference proteome</keyword>
<dbReference type="GO" id="GO:1905515">
    <property type="term" value="P:non-motile cilium assembly"/>
    <property type="evidence" value="ECO:0007669"/>
    <property type="project" value="TreeGrafter"/>
</dbReference>
<dbReference type="GO" id="GO:0005737">
    <property type="term" value="C:cytoplasm"/>
    <property type="evidence" value="ECO:0007669"/>
    <property type="project" value="UniProtKB-SubCell"/>
</dbReference>
<dbReference type="InterPro" id="IPR032735">
    <property type="entry name" value="BROMI_M"/>
</dbReference>
<dbReference type="Gene3D" id="1.10.472.80">
    <property type="entry name" value="Ypt/Rab-GAP domain of gyp1p, domain 3"/>
    <property type="match status" value="1"/>
</dbReference>
<evidence type="ECO:0000256" key="2">
    <source>
        <dbReference type="ARBA" id="ARBA00004496"/>
    </source>
</evidence>
<feature type="compositionally biased region" description="Basic and acidic residues" evidence="10">
    <location>
        <begin position="133"/>
        <end position="142"/>
    </location>
</feature>
<feature type="domain" description="BROMI N-terminal" evidence="12">
    <location>
        <begin position="14"/>
        <end position="126"/>
    </location>
</feature>
<dbReference type="GeneID" id="20248681"/>
<gene>
    <name evidence="14" type="ORF">LOTGIDRAFT_231711</name>
</gene>
<protein>
    <recommendedName>
        <fullName evidence="8">Protein broad-minded</fullName>
    </recommendedName>
    <alternativeName>
        <fullName evidence="9">TBC1 domain family member 32</fullName>
    </alternativeName>
</protein>
<dbReference type="STRING" id="225164.V4C5N3"/>
<dbReference type="Pfam" id="PF23431">
    <property type="entry name" value="BROMI_N"/>
    <property type="match status" value="1"/>
</dbReference>
<dbReference type="HOGENOM" id="CLU_260246_0_0_1"/>
<feature type="domain" description="BROMI C-terminal Rab TBC-like" evidence="13">
    <location>
        <begin position="1153"/>
        <end position="1353"/>
    </location>
</feature>
<dbReference type="InterPro" id="IPR055391">
    <property type="entry name" value="BROMI_N"/>
</dbReference>
<dbReference type="RefSeq" id="XP_009052403.1">
    <property type="nucleotide sequence ID" value="XM_009054155.1"/>
</dbReference>
<accession>V4C5N3</accession>
<evidence type="ECO:0000256" key="10">
    <source>
        <dbReference type="SAM" id="MobiDB-lite"/>
    </source>
</evidence>
<evidence type="ECO:0000256" key="3">
    <source>
        <dbReference type="ARBA" id="ARBA00022473"/>
    </source>
</evidence>
<dbReference type="OrthoDB" id="1668230at2759"/>
<keyword evidence="5" id="KW-0969">Cilium</keyword>
<evidence type="ECO:0000259" key="11">
    <source>
        <dbReference type="Pfam" id="PF14961"/>
    </source>
</evidence>
<feature type="domain" description="BROMI middle region" evidence="11">
    <location>
        <begin position="170"/>
        <end position="841"/>
    </location>
</feature>
<dbReference type="Proteomes" id="UP000030746">
    <property type="component" value="Unassembled WGS sequence"/>
</dbReference>
<organism evidence="14 15">
    <name type="scientific">Lottia gigantea</name>
    <name type="common">Giant owl limpet</name>
    <dbReference type="NCBI Taxonomy" id="225164"/>
    <lineage>
        <taxon>Eukaryota</taxon>
        <taxon>Metazoa</taxon>
        <taxon>Spiralia</taxon>
        <taxon>Lophotrochozoa</taxon>
        <taxon>Mollusca</taxon>
        <taxon>Gastropoda</taxon>
        <taxon>Patellogastropoda</taxon>
        <taxon>Lottioidea</taxon>
        <taxon>Lottiidae</taxon>
        <taxon>Lottia</taxon>
    </lineage>
</organism>
<feature type="domain" description="BROMI C-terminal Rab TBC-like" evidence="13">
    <location>
        <begin position="862"/>
        <end position="1100"/>
    </location>
</feature>
<keyword evidence="3" id="KW-0217">Developmental protein</keyword>
<evidence type="ECO:0000256" key="7">
    <source>
        <dbReference type="ARBA" id="ARBA00054310"/>
    </source>
</evidence>
<dbReference type="SUPFAM" id="SSF47923">
    <property type="entry name" value="Ypt/Rab-GAP domain of gyp1p"/>
    <property type="match status" value="1"/>
</dbReference>
<dbReference type="InterPro" id="IPR039156">
    <property type="entry name" value="PHAF1/BROMI"/>
</dbReference>
<dbReference type="GO" id="GO:0005929">
    <property type="term" value="C:cilium"/>
    <property type="evidence" value="ECO:0007669"/>
    <property type="project" value="UniProtKB-SubCell"/>
</dbReference>
<feature type="region of interest" description="Disordered" evidence="10">
    <location>
        <begin position="129"/>
        <end position="155"/>
    </location>
</feature>
<comment type="subcellular location">
    <subcellularLocation>
        <location evidence="1">Cell projection</location>
        <location evidence="1">Cilium</location>
    </subcellularLocation>
    <subcellularLocation>
        <location evidence="2">Cytoplasm</location>
    </subcellularLocation>
</comment>
<dbReference type="FunFam" id="1.10.472.80:FF:000031">
    <property type="entry name" value="TBC1 domain family, member 32"/>
    <property type="match status" value="1"/>
</dbReference>
<evidence type="ECO:0000313" key="15">
    <source>
        <dbReference type="Proteomes" id="UP000030746"/>
    </source>
</evidence>
<evidence type="ECO:0000256" key="5">
    <source>
        <dbReference type="ARBA" id="ARBA00023069"/>
    </source>
</evidence>
<evidence type="ECO:0000259" key="12">
    <source>
        <dbReference type="Pfam" id="PF23431"/>
    </source>
</evidence>
<keyword evidence="6" id="KW-0966">Cell projection</keyword>
<dbReference type="Pfam" id="PF23440">
    <property type="entry name" value="BROMI_C"/>
    <property type="match status" value="2"/>
</dbReference>
<dbReference type="KEGG" id="lgi:LOTGIDRAFT_231711"/>
<proteinExistence type="predicted"/>
<dbReference type="PANTHER" id="PTHR13465:SF3">
    <property type="entry name" value="PROTEIN BROAD-MINDED"/>
    <property type="match status" value="1"/>
</dbReference>
<evidence type="ECO:0000256" key="4">
    <source>
        <dbReference type="ARBA" id="ARBA00022490"/>
    </source>
</evidence>
<keyword evidence="4" id="KW-0963">Cytoplasm</keyword>
<evidence type="ECO:0000259" key="13">
    <source>
        <dbReference type="Pfam" id="PF23440"/>
    </source>
</evidence>
<evidence type="ECO:0000256" key="1">
    <source>
        <dbReference type="ARBA" id="ARBA00004138"/>
    </source>
</evidence>